<dbReference type="PANTHER" id="PTHR34351">
    <property type="entry name" value="SLR1927 PROTEIN-RELATED"/>
    <property type="match status" value="1"/>
</dbReference>
<dbReference type="RefSeq" id="WP_344314298.1">
    <property type="nucleotide sequence ID" value="NZ_BAAANY010000033.1"/>
</dbReference>
<dbReference type="Pfam" id="PF01882">
    <property type="entry name" value="DUF58"/>
    <property type="match status" value="1"/>
</dbReference>
<name>A0ABN2IPN9_9ACTN</name>
<sequence>MPRLTRRGVALLVAVVVVFAAGQLLGFAVLLALAGVGVGALVAALLVGTHRPKVEVTREVYPDRVSRGGAAIARLRVQNPGTRWQAGFTAGDWIGERFRQVVVRPLRRGTSAHYTYELPTDVRGKHLVGPLTLDRQDALGLGHSRVSTGATATLWVLPRTLPMRAMSRGRLRLHYDGAATPYSLRGSMDLREVRPYVPGDEVRHLHWKATAKTGQLMVREYVDPNQPRFTVLLDSRSETMPAHVFEDAVDVAASLVISAVRADYGCRLLTTCGIDSVSRPGARALGRRMLDELCLLGRGSDSAAPLVPDRIGGREGGGLTLVVAALTAADRAAVAAVRSTFATVVVIALGSTEIAPIAGVSVLRAATADEAADRWNTAVTR</sequence>
<evidence type="ECO:0000259" key="1">
    <source>
        <dbReference type="Pfam" id="PF01882"/>
    </source>
</evidence>
<gene>
    <name evidence="2" type="ORF">GCM10009765_68360</name>
</gene>
<proteinExistence type="predicted"/>
<dbReference type="PANTHER" id="PTHR34351:SF1">
    <property type="entry name" value="SLR1927 PROTEIN"/>
    <property type="match status" value="1"/>
</dbReference>
<dbReference type="InterPro" id="IPR002881">
    <property type="entry name" value="DUF58"/>
</dbReference>
<reference evidence="2 3" key="1">
    <citation type="journal article" date="2019" name="Int. J. Syst. Evol. Microbiol.">
        <title>The Global Catalogue of Microorganisms (GCM) 10K type strain sequencing project: providing services to taxonomists for standard genome sequencing and annotation.</title>
        <authorList>
            <consortium name="The Broad Institute Genomics Platform"/>
            <consortium name="The Broad Institute Genome Sequencing Center for Infectious Disease"/>
            <person name="Wu L."/>
            <person name="Ma J."/>
        </authorList>
    </citation>
    <scope>NUCLEOTIDE SEQUENCE [LARGE SCALE GENOMIC DNA]</scope>
    <source>
        <strain evidence="2 3">JCM 14718</strain>
    </source>
</reference>
<comment type="caution">
    <text evidence="2">The sequence shown here is derived from an EMBL/GenBank/DDBJ whole genome shotgun (WGS) entry which is preliminary data.</text>
</comment>
<evidence type="ECO:0000313" key="3">
    <source>
        <dbReference type="Proteomes" id="UP001500618"/>
    </source>
</evidence>
<accession>A0ABN2IPN9</accession>
<dbReference type="Proteomes" id="UP001500618">
    <property type="component" value="Unassembled WGS sequence"/>
</dbReference>
<organism evidence="2 3">
    <name type="scientific">Fodinicola feengrottensis</name>
    <dbReference type="NCBI Taxonomy" id="435914"/>
    <lineage>
        <taxon>Bacteria</taxon>
        <taxon>Bacillati</taxon>
        <taxon>Actinomycetota</taxon>
        <taxon>Actinomycetes</taxon>
        <taxon>Mycobacteriales</taxon>
        <taxon>Fodinicola</taxon>
    </lineage>
</organism>
<evidence type="ECO:0000313" key="2">
    <source>
        <dbReference type="EMBL" id="GAA1709284.1"/>
    </source>
</evidence>
<keyword evidence="3" id="KW-1185">Reference proteome</keyword>
<dbReference type="EMBL" id="BAAANY010000033">
    <property type="protein sequence ID" value="GAA1709284.1"/>
    <property type="molecule type" value="Genomic_DNA"/>
</dbReference>
<protein>
    <recommendedName>
        <fullName evidence="1">DUF58 domain-containing protein</fullName>
    </recommendedName>
</protein>
<feature type="domain" description="DUF58" evidence="1">
    <location>
        <begin position="192"/>
        <end position="270"/>
    </location>
</feature>